<dbReference type="InterPro" id="IPR036116">
    <property type="entry name" value="FN3_sf"/>
</dbReference>
<dbReference type="PROSITE" id="PS50853">
    <property type="entry name" value="FN3"/>
    <property type="match status" value="1"/>
</dbReference>
<dbReference type="Pfam" id="PF20773">
    <property type="entry name" value="InhA-like_MAM"/>
    <property type="match status" value="2"/>
</dbReference>
<evidence type="ECO:0000256" key="2">
    <source>
        <dbReference type="SAM" id="Phobius"/>
    </source>
</evidence>
<dbReference type="CDD" id="cd00063">
    <property type="entry name" value="FN3"/>
    <property type="match status" value="1"/>
</dbReference>
<evidence type="ECO:0000313" key="4">
    <source>
        <dbReference type="EMBL" id="OGF61970.1"/>
    </source>
</evidence>
<comment type="caution">
    <text evidence="4">The sequence shown here is derived from an EMBL/GenBank/DDBJ whole genome shotgun (WGS) entry which is preliminary data.</text>
</comment>
<dbReference type="GO" id="GO:0003682">
    <property type="term" value="F:chromatin binding"/>
    <property type="evidence" value="ECO:0007669"/>
    <property type="project" value="InterPro"/>
</dbReference>
<dbReference type="InterPro" id="IPR003961">
    <property type="entry name" value="FN3_dom"/>
</dbReference>
<dbReference type="InterPro" id="IPR006652">
    <property type="entry name" value="Kelch_1"/>
</dbReference>
<name>A0A1F5VF49_9BACT</name>
<evidence type="ECO:0000256" key="1">
    <source>
        <dbReference type="SAM" id="MobiDB-lite"/>
    </source>
</evidence>
<dbReference type="SUPFAM" id="SSF49265">
    <property type="entry name" value="Fibronectin type III"/>
    <property type="match status" value="1"/>
</dbReference>
<keyword evidence="2" id="KW-0812">Transmembrane</keyword>
<feature type="compositionally biased region" description="Polar residues" evidence="1">
    <location>
        <begin position="1163"/>
        <end position="1174"/>
    </location>
</feature>
<dbReference type="GO" id="GO:0005737">
    <property type="term" value="C:cytoplasm"/>
    <property type="evidence" value="ECO:0007669"/>
    <property type="project" value="TreeGrafter"/>
</dbReference>
<proteinExistence type="predicted"/>
<dbReference type="Proteomes" id="UP000178943">
    <property type="component" value="Unassembled WGS sequence"/>
</dbReference>
<feature type="transmembrane region" description="Helical" evidence="2">
    <location>
        <begin position="12"/>
        <end position="30"/>
    </location>
</feature>
<dbReference type="STRING" id="1817863.A2Y62_20840"/>
<feature type="domain" description="Fibronectin type-III" evidence="3">
    <location>
        <begin position="981"/>
        <end position="1070"/>
    </location>
</feature>
<evidence type="ECO:0000313" key="5">
    <source>
        <dbReference type="Proteomes" id="UP000178943"/>
    </source>
</evidence>
<dbReference type="PANTHER" id="PTHR46461:SF4">
    <property type="entry name" value="LEUCINE-ZIPPER-LIKE TRANSCRIPTIONAL REGULATOR 1"/>
    <property type="match status" value="1"/>
</dbReference>
<accession>A0A1F5VF49</accession>
<keyword evidence="2" id="KW-0472">Membrane</keyword>
<dbReference type="SMART" id="SM00612">
    <property type="entry name" value="Kelch"/>
    <property type="match status" value="8"/>
</dbReference>
<dbReference type="Gene3D" id="2.120.10.80">
    <property type="entry name" value="Kelch-type beta propeller"/>
    <property type="match status" value="4"/>
</dbReference>
<dbReference type="PANTHER" id="PTHR46461">
    <property type="entry name" value="KELCH DOMAIN-CONTAINING PROTEIN 3"/>
    <property type="match status" value="1"/>
</dbReference>
<gene>
    <name evidence="4" type="ORF">A2Y62_20840</name>
</gene>
<evidence type="ECO:0000259" key="3">
    <source>
        <dbReference type="PROSITE" id="PS50853"/>
    </source>
</evidence>
<dbReference type="InterPro" id="IPR052637">
    <property type="entry name" value="KLHDC3-like"/>
</dbReference>
<sequence>MKILLQKTCNNFLFINSILVIVALFIVFSTDVLQARSLSYEERMQCKKIVERIYWEHRIWPKDNKTPKPLFENVMLEEILRSKVENDLRKSNVLYMYWQRPITGEQLQAEIERIAMQTKNPSLIKEIWNALNNNPSKIAECFARPILADRLVRSWYAFDERFHGSLKAKASAELKEYSSAEHMKYTNGIFSEIVYAKNGMQKRESAISLKSQEEIVCDEVEWNRLNELPVGKIGNLREDENQLYAEAVIEKGTDKIKTAVVVWQKVPFDQWWSQIKDIVPLSVPEISYQYKLVPVINSACANDDTWIPIIGSPERRGYHSAVWTGTEMIIWGGGVGTSSWHLFNTGGRYNPGTDTWVPISLIDAPSARRDHTAVWSGTVMIVWGGNLGQDNNTNTGAKYNPVTDSWEAILNVGAPSPRSNHSAVWTGTEMIIWGGNDSSGGRYDPVSDSWVATSTAGTPSARQGNSVVWTGTEMMVWGGFNGSTYYNNGGKYNPGLDTWTAIAIDYYTPSVRAYHAAVWTGTEMLIWGGYNGTNYFRNGSRYDPGTDVWNGITSINAPFAGAYHSAAWTGSEMIVWGGRDDSNYFSTGGKYNPATGTWTDTSMLSAPIARIYNSTIWTGTEMIIWGGFAGQYGTFYVNDGGRYDPPSNTWVAPSSNGLPEPRYYHSAVWDGTEMIIWGGRYYTNLNSGSKYDPGTDSWTPTSMENVPQARVVPSAVWTGTEMIIWGGGLNTGGRYNPMTETWLSTSTSGAPLARIFNTTVWSGEEMIVWGGYAGFYTLYNNGGKYNPTTDSWADTSLINAPTARNYHSAIWTGTEMIVWGGWGGYNTGGRYDPASDSWTDTSLINVPEARSGHSAVWTGTEMIIWGGGEGNDSFNTIEKYVPGTDSWKSTAQNSAPEPRAWQTAIWSGTEMIIWGGIWTETGGRFNPDIDYWKSTTLADAPFWKSYHTAVWTGSEMIIWGGNYRGPHNSGAIYCVQCTIQSPSNITASATGINEVTVSWSSVPGASGYNVYRMYTLCNKRVSELIASNVTATSYVDTTVEGGMFYSYNVTAFDQCESMPGNSAIVTTIGVCSFEPCFDGITAVVNNKVNPCSMEIYWNNATSSCSGYPSITYTIYRSTNPDFIPAPDNQLTTCRTGTSFTDNDVASGLTFYYIVRAEDSRSGSNGPCNGGNIDNNTEKMRNSPTGPVNTTLFSDDFESGLANWIISAGWVWNNTYAHSGLYSIFSGNLDSSECNTIETANSLILPSTELPRLHFWTRHRTETAFDFGIVQGSSDGITWDSLSLIPDYPVLSNPYFDCMDQTQIPSFSGLNESWTEYESDLSVYAGAKFNVRFNFESDPGVALGGWWIDDVNIYSASSCQNASPTCTTPPIFAGLQSAYSPASSTCQINLLWNSATSTCTSGTNVNYAIYRSTNPNFTPSPANLIASCISSINYSDTNVNFATTYFYIVRAEDSTSNGNGPCNSGNLDENLIRKNATPAGTIVTAFSDNFESGLNNWTVSGAWNWSTTQTHNGVYSTHSGNVNNQCDTLTLTNFLAPPANSNPQLFFWTYFNIENGWDGGIVEASSDGSAWNKLTLTPGYPGTTNSETSSCIGPAETCFSGNRTYWQQYRADLSSFEGGNMTIRYAFATDESVPLEGWFIDEVTIQWNYCISGSAPGAIPDNDNYSGTPLTIAKAGADLELSWSPPGGTCQTQDYGIYRGILPWMGYNYSSVVCTTGGLTNALIPADTSSYYYLVVAQNNNQEGSYGLNTDATQRPPASMPCLNQQIGTCD</sequence>
<keyword evidence="2" id="KW-1133">Transmembrane helix</keyword>
<dbReference type="InterPro" id="IPR015915">
    <property type="entry name" value="Kelch-typ_b-propeller"/>
</dbReference>
<feature type="region of interest" description="Disordered" evidence="1">
    <location>
        <begin position="1163"/>
        <end position="1182"/>
    </location>
</feature>
<protein>
    <recommendedName>
        <fullName evidence="3">Fibronectin type-III domain-containing protein</fullName>
    </recommendedName>
</protein>
<dbReference type="InterPro" id="IPR013783">
    <property type="entry name" value="Ig-like_fold"/>
</dbReference>
<organism evidence="4 5">
    <name type="scientific">Candidatus Fischerbacteria bacterium RBG_13_37_8</name>
    <dbReference type="NCBI Taxonomy" id="1817863"/>
    <lineage>
        <taxon>Bacteria</taxon>
        <taxon>Candidatus Fischeribacteriota</taxon>
    </lineage>
</organism>
<dbReference type="Gene3D" id="2.60.40.10">
    <property type="entry name" value="Immunoglobulins"/>
    <property type="match status" value="3"/>
</dbReference>
<dbReference type="SUPFAM" id="SSF117281">
    <property type="entry name" value="Kelch motif"/>
    <property type="match status" value="3"/>
</dbReference>
<reference evidence="4 5" key="1">
    <citation type="journal article" date="2016" name="Nat. Commun.">
        <title>Thousands of microbial genomes shed light on interconnected biogeochemical processes in an aquifer system.</title>
        <authorList>
            <person name="Anantharaman K."/>
            <person name="Brown C.T."/>
            <person name="Hug L.A."/>
            <person name="Sharon I."/>
            <person name="Castelle C.J."/>
            <person name="Probst A.J."/>
            <person name="Thomas B.C."/>
            <person name="Singh A."/>
            <person name="Wilkins M.J."/>
            <person name="Karaoz U."/>
            <person name="Brodie E.L."/>
            <person name="Williams K.H."/>
            <person name="Hubbard S.S."/>
            <person name="Banfield J.F."/>
        </authorList>
    </citation>
    <scope>NUCLEOTIDE SEQUENCE [LARGE SCALE GENOMIC DNA]</scope>
</reference>
<dbReference type="EMBL" id="MFGW01000186">
    <property type="protein sequence ID" value="OGF61970.1"/>
    <property type="molecule type" value="Genomic_DNA"/>
</dbReference>
<dbReference type="Pfam" id="PF24681">
    <property type="entry name" value="Kelch_KLHDC2_KLHL20_DRC7"/>
    <property type="match status" value="2"/>
</dbReference>